<feature type="repeat" description="WD" evidence="5">
    <location>
        <begin position="730"/>
        <end position="772"/>
    </location>
</feature>
<dbReference type="InterPro" id="IPR019775">
    <property type="entry name" value="WD40_repeat_CS"/>
</dbReference>
<keyword evidence="3 4" id="KW-0103">Bromodomain</keyword>
<dbReference type="PANTHER" id="PTHR16266:SF17">
    <property type="entry name" value="BRWD3"/>
    <property type="match status" value="1"/>
</dbReference>
<dbReference type="PROSITE" id="PS00678">
    <property type="entry name" value="WD_REPEATS_1"/>
    <property type="match status" value="1"/>
</dbReference>
<organism evidence="8 9">
    <name type="scientific">Micractinium conductrix</name>
    <dbReference type="NCBI Taxonomy" id="554055"/>
    <lineage>
        <taxon>Eukaryota</taxon>
        <taxon>Viridiplantae</taxon>
        <taxon>Chlorophyta</taxon>
        <taxon>core chlorophytes</taxon>
        <taxon>Trebouxiophyceae</taxon>
        <taxon>Chlorellales</taxon>
        <taxon>Chlorellaceae</taxon>
        <taxon>Chlorella clade</taxon>
        <taxon>Micractinium</taxon>
    </lineage>
</organism>
<feature type="compositionally biased region" description="Acidic residues" evidence="6">
    <location>
        <begin position="407"/>
        <end position="426"/>
    </location>
</feature>
<feature type="domain" description="Bromo" evidence="7">
    <location>
        <begin position="1450"/>
        <end position="1528"/>
    </location>
</feature>
<dbReference type="Pfam" id="PF00400">
    <property type="entry name" value="WD40"/>
    <property type="match status" value="6"/>
</dbReference>
<dbReference type="InterPro" id="IPR015943">
    <property type="entry name" value="WD40/YVTN_repeat-like_dom_sf"/>
</dbReference>
<feature type="region of interest" description="Disordered" evidence="6">
    <location>
        <begin position="952"/>
        <end position="1197"/>
    </location>
</feature>
<feature type="compositionally biased region" description="Basic residues" evidence="6">
    <location>
        <begin position="1575"/>
        <end position="1585"/>
    </location>
</feature>
<dbReference type="Proteomes" id="UP000239649">
    <property type="component" value="Unassembled WGS sequence"/>
</dbReference>
<feature type="compositionally biased region" description="Basic residues" evidence="6">
    <location>
        <begin position="1122"/>
        <end position="1131"/>
    </location>
</feature>
<dbReference type="Pfam" id="PF00439">
    <property type="entry name" value="Bromodomain"/>
    <property type="match status" value="1"/>
</dbReference>
<dbReference type="InterPro" id="IPR036427">
    <property type="entry name" value="Bromodomain-like_sf"/>
</dbReference>
<dbReference type="SMART" id="SM00320">
    <property type="entry name" value="WD40"/>
    <property type="match status" value="6"/>
</dbReference>
<feature type="compositionally biased region" description="Acidic residues" evidence="6">
    <location>
        <begin position="1006"/>
        <end position="1032"/>
    </location>
</feature>
<evidence type="ECO:0000256" key="5">
    <source>
        <dbReference type="PROSITE-ProRule" id="PRU00221"/>
    </source>
</evidence>
<sequence length="1704" mass="182774">MEAPGGPPPAAEAGEVLFLIAEALQGGPFAALGAALAEQAAERGLLPRRHDVHGASHTLPFDELRQRYTHLPPNALQHLLSQLLARRRDEAPQPAARSLTSLLECGSLAVLPAAAPLAPPPPRWLRPGASLCSEARRLLLLRAGGLCRAGSHPGVVAPTEAYARQLSHVLTVRGHRFAVYCVCYDRSGRFIVTGSDDRLVKIWSTVTGLLQASCRGHDAEITDLSVSADNSLMASSSMDGTVRVWQLGAAKGRPGLPVSVLAGHAGPAAFVDFHPTLPDALLSASFDGTCRIWRARDAAAPPVVLRIDPTRFGLSGAAVTRLGGLAWPSFAGPLGGGGGSGLEADGMRTTRNMERQLLGLLGQQPAGPAGASAARGASAPAAGRGGAAQAGRHSGRATRNQRSLADQMDEGEEEEEAAEEEEEDGEAAAGAAAGGEGVHEDGAPGMNGLLVCGFSRDGTHIVAGGNDCSVYVWQWEVPGAAPVPQQRRTSLGRGTGTPSGPAAAAAGASPAMSPAAAAQQQQQQRRRPVPLAELPEEQLAPAVAAAAVAAAVAAADGADAAGPSAHRPQEVHQPPAGAAQQQQQQEPAPRRGRAQRGAAAAADAAAGPPAPWPLPKEICQLKGHRNDIILLQFSNGGDHVATGSKDGSVRVWSRPRRWRKRPQAWEQLFTFAVLPDPEAIKEARRRRRPPPAPSVDQIAWSADDQRLCVSITDHGVRVLGMPRGDLLHTLAIHTNHVHILECHPTDPSLAFSASYDGTLALWNLHSGAVLRRFTSRQTRPDGRSWPDLLPLSDGHFSPDGASITVSDVAGQMHQYTLGARCALLARAPYDQFFSTDYNPLLRDLQHNVLDAVTQLPPHVLTGAEAVCDALGNPYPEPLQAAYRAQRVLAASAQEAAWLEAGKEPGYLLAAPTLTAASWAVEQVNGTEHAMQLAIARAQERLTVHEDRLNAGASAAAAREAADEAGRPRDRRERAAAAAWAEEAAEEGAEGADASSGDEYLDNGAVDSDEDVDSALLSSEEDDEDSMDDDDEADGRRRGRGQRGAAAEPSRQSTRLAGRRGRDRGRAAAPVRPAMRRRAPSPEEDEEDAEHDQREEQQRADREARAERRRAVQQERLAEERHRRQRQAAARRRAAESSDEDEEISEMSEDEQAGPSRQPAAQRGGGRRRGRDEMEGGEDAAAAGAGDGTRSRKRQRRATGGWRPYVNYAWLSVSAHTPGVYVPQAGDAVVYLREGHQKYLDSTNDKRPAPWQVLRGGRGMRPAEPCTIVDVHYVIANDGSDHTLAQLTLSLTDAASSLKDTCFTVEVPPPIAGHAEFVVHRSRFEASVVQKCWEVGDQTQVYWNDDGDDESPTGAGLWWLGTIVSDQRDGRHADVLADPFGAGGLWDRFGVAWLGVVGVDGDVEERQADNSLHCPWELFTPGTTSQAALQESPSLDAATTQRMLAAVEAASKQDRFVIFVAVPEYDEMYVSKTRRSTYYNRLVGLPLALHQVGDRLRAGYYRQPAALAGDIATIASNAAAFNGEDSEIAEDAAALAGYLTAVLQGQEPDIAAFATYPEDQAAAAEAAAAEEEAGGGRRRRRATRRRGQQEEEEEEGKIFEEFELTAEGGDDNKIEVLLETAPEMVMLARLEIHIFRVLHLVAPDLSVGFNTYKDQVMRTNKALVKVMRKVRDKTRYQDLFNQLNEDDAEDLVVFREYQAQASRPA</sequence>
<dbReference type="PROSITE" id="PS50082">
    <property type="entry name" value="WD_REPEATS_2"/>
    <property type="match status" value="5"/>
</dbReference>
<feature type="compositionally biased region" description="Basic and acidic residues" evidence="6">
    <location>
        <begin position="1090"/>
        <end position="1121"/>
    </location>
</feature>
<evidence type="ECO:0000256" key="6">
    <source>
        <dbReference type="SAM" id="MobiDB-lite"/>
    </source>
</evidence>
<accession>A0A2P6V8F8</accession>
<dbReference type="GO" id="GO:0005634">
    <property type="term" value="C:nucleus"/>
    <property type="evidence" value="ECO:0007669"/>
    <property type="project" value="TreeGrafter"/>
</dbReference>
<dbReference type="InterPro" id="IPR057451">
    <property type="entry name" value="BRWD/PHIP_AD"/>
</dbReference>
<dbReference type="Pfam" id="PF25313">
    <property type="entry name" value="BRWD_AD"/>
    <property type="match status" value="1"/>
</dbReference>
<feature type="region of interest" description="Disordered" evidence="6">
    <location>
        <begin position="484"/>
        <end position="528"/>
    </location>
</feature>
<dbReference type="Gene3D" id="2.130.10.10">
    <property type="entry name" value="YVTN repeat-like/Quinoprotein amine dehydrogenase"/>
    <property type="match status" value="3"/>
</dbReference>
<feature type="compositionally biased region" description="Low complexity" evidence="6">
    <location>
        <begin position="573"/>
        <end position="587"/>
    </location>
</feature>
<protein>
    <submittedName>
        <fullName evidence="8">WD40 YVTN repeat-like-containing domain,Bromodomain isoform</fullName>
    </submittedName>
</protein>
<feature type="compositionally biased region" description="Low complexity" evidence="6">
    <location>
        <begin position="496"/>
        <end position="523"/>
    </location>
</feature>
<feature type="region of interest" description="Disordered" evidence="6">
    <location>
        <begin position="1563"/>
        <end position="1598"/>
    </location>
</feature>
<evidence type="ECO:0000259" key="7">
    <source>
        <dbReference type="PROSITE" id="PS50014"/>
    </source>
</evidence>
<evidence type="ECO:0000256" key="3">
    <source>
        <dbReference type="ARBA" id="ARBA00023117"/>
    </source>
</evidence>
<feature type="compositionally biased region" description="Acidic residues" evidence="6">
    <location>
        <begin position="1136"/>
        <end position="1151"/>
    </location>
</feature>
<feature type="repeat" description="WD" evidence="5">
    <location>
        <begin position="214"/>
        <end position="247"/>
    </location>
</feature>
<feature type="compositionally biased region" description="Basic and acidic residues" evidence="6">
    <location>
        <begin position="959"/>
        <end position="974"/>
    </location>
</feature>
<feature type="compositionally biased region" description="Low complexity" evidence="6">
    <location>
        <begin position="595"/>
        <end position="607"/>
    </location>
</feature>
<keyword evidence="9" id="KW-1185">Reference proteome</keyword>
<dbReference type="SUPFAM" id="SSF50978">
    <property type="entry name" value="WD40 repeat-like"/>
    <property type="match status" value="1"/>
</dbReference>
<evidence type="ECO:0000313" key="8">
    <source>
        <dbReference type="EMBL" id="PSC70372.1"/>
    </source>
</evidence>
<name>A0A2P6V8F8_9CHLO</name>
<dbReference type="InterPro" id="IPR036322">
    <property type="entry name" value="WD40_repeat_dom_sf"/>
</dbReference>
<dbReference type="EMBL" id="LHPF02000020">
    <property type="protein sequence ID" value="PSC70372.1"/>
    <property type="molecule type" value="Genomic_DNA"/>
</dbReference>
<evidence type="ECO:0000313" key="9">
    <source>
        <dbReference type="Proteomes" id="UP000239649"/>
    </source>
</evidence>
<feature type="repeat" description="WD" evidence="5">
    <location>
        <begin position="172"/>
        <end position="213"/>
    </location>
</feature>
<keyword evidence="2" id="KW-0677">Repeat</keyword>
<feature type="repeat" description="WD" evidence="5">
    <location>
        <begin position="621"/>
        <end position="653"/>
    </location>
</feature>
<dbReference type="PROSITE" id="PS50294">
    <property type="entry name" value="WD_REPEATS_REGION"/>
    <property type="match status" value="3"/>
</dbReference>
<dbReference type="Gene3D" id="1.20.920.10">
    <property type="entry name" value="Bromodomain-like"/>
    <property type="match status" value="1"/>
</dbReference>
<feature type="repeat" description="WD" evidence="5">
    <location>
        <begin position="261"/>
        <end position="293"/>
    </location>
</feature>
<dbReference type="PANTHER" id="PTHR16266">
    <property type="entry name" value="WD REPEAT DOMAIN 9"/>
    <property type="match status" value="1"/>
</dbReference>
<evidence type="ECO:0000256" key="4">
    <source>
        <dbReference type="PROSITE-ProRule" id="PRU00035"/>
    </source>
</evidence>
<dbReference type="STRING" id="554055.A0A2P6V8F8"/>
<dbReference type="SMART" id="SM00297">
    <property type="entry name" value="BROMO"/>
    <property type="match status" value="1"/>
</dbReference>
<evidence type="ECO:0000256" key="1">
    <source>
        <dbReference type="ARBA" id="ARBA00022574"/>
    </source>
</evidence>
<dbReference type="GO" id="GO:0008360">
    <property type="term" value="P:regulation of cell shape"/>
    <property type="evidence" value="ECO:0007669"/>
    <property type="project" value="TreeGrafter"/>
</dbReference>
<dbReference type="GO" id="GO:0006357">
    <property type="term" value="P:regulation of transcription by RNA polymerase II"/>
    <property type="evidence" value="ECO:0007669"/>
    <property type="project" value="TreeGrafter"/>
</dbReference>
<dbReference type="InterPro" id="IPR057452">
    <property type="entry name" value="BRWD/PHIP_N"/>
</dbReference>
<dbReference type="PROSITE" id="PS50014">
    <property type="entry name" value="BROMODOMAIN_2"/>
    <property type="match status" value="1"/>
</dbReference>
<dbReference type="InterPro" id="IPR020472">
    <property type="entry name" value="WD40_PAC1"/>
</dbReference>
<feature type="region of interest" description="Disordered" evidence="6">
    <location>
        <begin position="559"/>
        <end position="617"/>
    </location>
</feature>
<reference evidence="8 9" key="1">
    <citation type="journal article" date="2018" name="Plant J.">
        <title>Genome sequences of Chlorella sorokiniana UTEX 1602 and Micractinium conductrix SAG 241.80: implications to maltose excretion by a green alga.</title>
        <authorList>
            <person name="Arriola M.B."/>
            <person name="Velmurugan N."/>
            <person name="Zhang Y."/>
            <person name="Plunkett M.H."/>
            <person name="Hondzo H."/>
            <person name="Barney B.M."/>
        </authorList>
    </citation>
    <scope>NUCLEOTIDE SEQUENCE [LARGE SCALE GENOMIC DNA]</scope>
    <source>
        <strain evidence="8 9">SAG 241.80</strain>
    </source>
</reference>
<evidence type="ECO:0000256" key="2">
    <source>
        <dbReference type="ARBA" id="ARBA00022737"/>
    </source>
</evidence>
<dbReference type="InterPro" id="IPR052060">
    <property type="entry name" value="Bromo_WD_repeat"/>
</dbReference>
<gene>
    <name evidence="8" type="ORF">C2E20_6126</name>
</gene>
<comment type="caution">
    <text evidence="8">The sequence shown here is derived from an EMBL/GenBank/DDBJ whole genome shotgun (WGS) entry which is preliminary data.</text>
</comment>
<dbReference type="InterPro" id="IPR001680">
    <property type="entry name" value="WD40_rpt"/>
</dbReference>
<feature type="compositionally biased region" description="Low complexity" evidence="6">
    <location>
        <begin position="363"/>
        <end position="382"/>
    </location>
</feature>
<dbReference type="OrthoDB" id="512384at2759"/>
<dbReference type="GO" id="GO:0007010">
    <property type="term" value="P:cytoskeleton organization"/>
    <property type="evidence" value="ECO:0007669"/>
    <property type="project" value="TreeGrafter"/>
</dbReference>
<dbReference type="PRINTS" id="PR00320">
    <property type="entry name" value="GPROTEINBRPT"/>
</dbReference>
<dbReference type="InterPro" id="IPR001487">
    <property type="entry name" value="Bromodomain"/>
</dbReference>
<feature type="region of interest" description="Disordered" evidence="6">
    <location>
        <begin position="363"/>
        <end position="441"/>
    </location>
</feature>
<dbReference type="Pfam" id="PF25437">
    <property type="entry name" value="BRWD1_N"/>
    <property type="match status" value="1"/>
</dbReference>
<proteinExistence type="predicted"/>
<keyword evidence="1 5" id="KW-0853">WD repeat</keyword>
<dbReference type="SUPFAM" id="SSF47370">
    <property type="entry name" value="Bromodomain"/>
    <property type="match status" value="1"/>
</dbReference>